<accession>A0A1M4WXS2</accession>
<sequence>MKKLKFIIVLALVMPAVVILAMFGNNTLGQANVADEAAIKSTITKYFASKYESLSTLTEVSIDNFFLREDPVSARSAQFEKDVRRILVEWRKLRDLPIEKFSLKPNFEEIKISGNNAKVRVFDTCTYQYKNLPFETTESTLHEITLRKVGSSWKIINDFYEDSITQLIRLNKEQGKSIEELFSMLPRFSRNIDTLKNMSSSTFSLEKEDSVIPLGTGWYDRTSAAQHADRYATKDTSDDGYRYDPNYIDFSTQGGDCTNYASQNIRAGGATLNDTTGPYTWYYRNAGGSTADDTWSASWCNVDPLKEYIVNNTTNGTPSGYITSDITRLGVGDIIQYNLDSDSAFEHTGFIAYCYKDGLVWYPTVNTHTSDRRHAPWDSIPNTGVRFIRITGI</sequence>
<gene>
    <name evidence="2" type="ORF">SAMN02745218_00914</name>
</gene>
<dbReference type="Gene3D" id="3.10.450.50">
    <property type="match status" value="1"/>
</dbReference>
<keyword evidence="3" id="KW-1185">Reference proteome</keyword>
<dbReference type="Proteomes" id="UP000184196">
    <property type="component" value="Unassembled WGS sequence"/>
</dbReference>
<feature type="domain" description="Putative amidase" evidence="1">
    <location>
        <begin position="219"/>
        <end position="384"/>
    </location>
</feature>
<evidence type="ECO:0000259" key="1">
    <source>
        <dbReference type="Pfam" id="PF12671"/>
    </source>
</evidence>
<reference evidence="3" key="1">
    <citation type="submission" date="2016-11" db="EMBL/GenBank/DDBJ databases">
        <authorList>
            <person name="Varghese N."/>
            <person name="Submissions S."/>
        </authorList>
    </citation>
    <scope>NUCLEOTIDE SEQUENCE [LARGE SCALE GENOMIC DNA]</scope>
    <source>
        <strain evidence="3">DSM 11792</strain>
    </source>
</reference>
<name>A0A1M4WXS2_9FIRM</name>
<organism evidence="2 3">
    <name type="scientific">Desulfofundulus australicus DSM 11792</name>
    <dbReference type="NCBI Taxonomy" id="1121425"/>
    <lineage>
        <taxon>Bacteria</taxon>
        <taxon>Bacillati</taxon>
        <taxon>Bacillota</taxon>
        <taxon>Clostridia</taxon>
        <taxon>Eubacteriales</taxon>
        <taxon>Peptococcaceae</taxon>
        <taxon>Desulfofundulus</taxon>
    </lineage>
</organism>
<evidence type="ECO:0000313" key="3">
    <source>
        <dbReference type="Proteomes" id="UP000184196"/>
    </source>
</evidence>
<dbReference type="OrthoDB" id="2194542at2"/>
<protein>
    <submittedName>
        <fullName evidence="2">Putative amidase domain-containing protein</fullName>
    </submittedName>
</protein>
<evidence type="ECO:0000313" key="2">
    <source>
        <dbReference type="EMBL" id="SHE85762.1"/>
    </source>
</evidence>
<dbReference type="PANTHER" id="PTHR40032:SF1">
    <property type="entry name" value="EXPORTED PROTEIN"/>
    <property type="match status" value="1"/>
</dbReference>
<proteinExistence type="predicted"/>
<dbReference type="InterPro" id="IPR024301">
    <property type="entry name" value="Amidase_6"/>
</dbReference>
<dbReference type="PANTHER" id="PTHR40032">
    <property type="entry name" value="EXPORTED PROTEIN-RELATED"/>
    <property type="match status" value="1"/>
</dbReference>
<dbReference type="Pfam" id="PF12671">
    <property type="entry name" value="Amidase_6"/>
    <property type="match status" value="1"/>
</dbReference>
<dbReference type="EMBL" id="FQUW01000010">
    <property type="protein sequence ID" value="SHE85762.1"/>
    <property type="molecule type" value="Genomic_DNA"/>
</dbReference>
<dbReference type="RefSeq" id="WP_073163548.1">
    <property type="nucleotide sequence ID" value="NZ_FQUW01000010.1"/>
</dbReference>
<dbReference type="AlphaFoldDB" id="A0A1M4WXS2"/>